<reference evidence="1 2" key="1">
    <citation type="submission" date="2015-01" db="EMBL/GenBank/DDBJ databases">
        <title>Paenibacillus swuensis/DY6/whole genome sequencing.</title>
        <authorList>
            <person name="Kim M.K."/>
            <person name="Srinivasan S."/>
            <person name="Lee J.-J."/>
        </authorList>
    </citation>
    <scope>NUCLEOTIDE SEQUENCE [LARGE SCALE GENOMIC DNA]</scope>
    <source>
        <strain evidence="1 2">DY6</strain>
    </source>
</reference>
<proteinExistence type="predicted"/>
<dbReference type="RefSeq" id="WP_068606889.1">
    <property type="nucleotide sequence ID" value="NZ_CP011388.1"/>
</dbReference>
<dbReference type="AlphaFoldDB" id="A0A172TJ54"/>
<gene>
    <name evidence="1" type="ORF">SY83_12340</name>
</gene>
<evidence type="ECO:0000313" key="1">
    <source>
        <dbReference type="EMBL" id="ANE46934.1"/>
    </source>
</evidence>
<organism evidence="1 2">
    <name type="scientific">Paenibacillus swuensis</name>
    <dbReference type="NCBI Taxonomy" id="1178515"/>
    <lineage>
        <taxon>Bacteria</taxon>
        <taxon>Bacillati</taxon>
        <taxon>Bacillota</taxon>
        <taxon>Bacilli</taxon>
        <taxon>Bacillales</taxon>
        <taxon>Paenibacillaceae</taxon>
        <taxon>Paenibacillus</taxon>
    </lineage>
</organism>
<protein>
    <submittedName>
        <fullName evidence="1">Uncharacterized protein</fullName>
    </submittedName>
</protein>
<accession>A0A172TJ54</accession>
<evidence type="ECO:0000313" key="2">
    <source>
        <dbReference type="Proteomes" id="UP000076927"/>
    </source>
</evidence>
<name>A0A172TJ54_9BACL</name>
<dbReference type="EMBL" id="CP011388">
    <property type="protein sequence ID" value="ANE46934.1"/>
    <property type="molecule type" value="Genomic_DNA"/>
</dbReference>
<dbReference type="Proteomes" id="UP000076927">
    <property type="component" value="Chromosome"/>
</dbReference>
<keyword evidence="2" id="KW-1185">Reference proteome</keyword>
<dbReference type="PATRIC" id="fig|1178515.4.peg.2464"/>
<sequence>MSLDRLPSIKSISAPMLGYPEESGNIILFPMLGYPQESGESLHFHASFYKHINPNFPNNTSLPSSITPLSIRDNPAFQFK</sequence>
<dbReference type="KEGG" id="pswu:SY83_12340"/>